<dbReference type="GO" id="GO:0003676">
    <property type="term" value="F:nucleic acid binding"/>
    <property type="evidence" value="ECO:0007669"/>
    <property type="project" value="InterPro"/>
</dbReference>
<dbReference type="GO" id="GO:0004519">
    <property type="term" value="F:endonuclease activity"/>
    <property type="evidence" value="ECO:0007669"/>
    <property type="project" value="UniProtKB-KW"/>
</dbReference>
<dbReference type="EMBL" id="FTOD01000002">
    <property type="protein sequence ID" value="SIS53457.1"/>
    <property type="molecule type" value="Genomic_DNA"/>
</dbReference>
<dbReference type="Gene3D" id="2.40.50.90">
    <property type="match status" value="1"/>
</dbReference>
<feature type="signal peptide" evidence="5">
    <location>
        <begin position="1"/>
        <end position="21"/>
    </location>
</feature>
<reference evidence="8" key="1">
    <citation type="submission" date="2017-01" db="EMBL/GenBank/DDBJ databases">
        <authorList>
            <person name="Varghese N."/>
            <person name="Submissions S."/>
        </authorList>
    </citation>
    <scope>NUCLEOTIDE SEQUENCE [LARGE SCALE GENOMIC DNA]</scope>
    <source>
        <strain evidence="8">DSM 45196</strain>
    </source>
</reference>
<dbReference type="InterPro" id="IPR035437">
    <property type="entry name" value="SNase_OB-fold_sf"/>
</dbReference>
<accession>A0A1N7JVW5</accession>
<dbReference type="SMART" id="SM00318">
    <property type="entry name" value="SNc"/>
    <property type="match status" value="1"/>
</dbReference>
<dbReference type="PANTHER" id="PTHR12302">
    <property type="entry name" value="EBNA2 BINDING PROTEIN P100"/>
    <property type="match status" value="1"/>
</dbReference>
<dbReference type="PROSITE" id="PS01123">
    <property type="entry name" value="TNASE_1"/>
    <property type="match status" value="1"/>
</dbReference>
<evidence type="ECO:0000313" key="8">
    <source>
        <dbReference type="Proteomes" id="UP000186795"/>
    </source>
</evidence>
<feature type="region of interest" description="Disordered" evidence="4">
    <location>
        <begin position="18"/>
        <end position="48"/>
    </location>
</feature>
<evidence type="ECO:0000256" key="5">
    <source>
        <dbReference type="SAM" id="SignalP"/>
    </source>
</evidence>
<feature type="domain" description="TNase-like" evidence="6">
    <location>
        <begin position="42"/>
        <end position="175"/>
    </location>
</feature>
<keyword evidence="5" id="KW-0732">Signal</keyword>
<organism evidence="7 8">
    <name type="scientific">Kroppenstedtia eburnea</name>
    <dbReference type="NCBI Taxonomy" id="714067"/>
    <lineage>
        <taxon>Bacteria</taxon>
        <taxon>Bacillati</taxon>
        <taxon>Bacillota</taxon>
        <taxon>Bacilli</taxon>
        <taxon>Bacillales</taxon>
        <taxon>Thermoactinomycetaceae</taxon>
        <taxon>Kroppenstedtia</taxon>
    </lineage>
</organism>
<dbReference type="PROSITE" id="PS50830">
    <property type="entry name" value="TNASE_3"/>
    <property type="match status" value="1"/>
</dbReference>
<dbReference type="AlphaFoldDB" id="A0A1N7JVW5"/>
<feature type="chain" id="PRO_5038682791" evidence="5">
    <location>
        <begin position="22"/>
        <end position="238"/>
    </location>
</feature>
<evidence type="ECO:0000259" key="6">
    <source>
        <dbReference type="PROSITE" id="PS50830"/>
    </source>
</evidence>
<keyword evidence="8" id="KW-1185">Reference proteome</keyword>
<keyword evidence="2 7" id="KW-0255">Endonuclease</keyword>
<name>A0A1N7JVW5_9BACL</name>
<proteinExistence type="predicted"/>
<gene>
    <name evidence="7" type="ORF">SAMN05421790_102322</name>
</gene>
<evidence type="ECO:0000256" key="2">
    <source>
        <dbReference type="ARBA" id="ARBA00022759"/>
    </source>
</evidence>
<evidence type="ECO:0000256" key="1">
    <source>
        <dbReference type="ARBA" id="ARBA00022722"/>
    </source>
</evidence>
<dbReference type="InterPro" id="IPR016071">
    <property type="entry name" value="Staphylococal_nuclease_OB-fold"/>
</dbReference>
<dbReference type="PROSITE" id="PS51257">
    <property type="entry name" value="PROKAR_LIPOPROTEIN"/>
    <property type="match status" value="1"/>
</dbReference>
<evidence type="ECO:0000313" key="7">
    <source>
        <dbReference type="EMBL" id="SIS53457.1"/>
    </source>
</evidence>
<dbReference type="OrthoDB" id="9775118at2"/>
<dbReference type="PANTHER" id="PTHR12302:SF3">
    <property type="entry name" value="SERINE_THREONINE-PROTEIN KINASE 31"/>
    <property type="match status" value="1"/>
</dbReference>
<dbReference type="Pfam" id="PF00565">
    <property type="entry name" value="SNase"/>
    <property type="match status" value="1"/>
</dbReference>
<keyword evidence="3" id="KW-0378">Hydrolase</keyword>
<protein>
    <submittedName>
        <fullName evidence="7">Endonuclease YncB, thermonuclease family</fullName>
    </submittedName>
</protein>
<dbReference type="GO" id="GO:0016787">
    <property type="term" value="F:hydrolase activity"/>
    <property type="evidence" value="ECO:0007669"/>
    <property type="project" value="UniProtKB-KW"/>
</dbReference>
<keyword evidence="1" id="KW-0540">Nuclease</keyword>
<sequence>MKRWWLSLCALALLVSCSEEPPENPPAPEPKPPEEQPDGPGKTYDSRMDRVVDGDTVHLKEPVSGSTKVRMLSIDAPETDYQGQSQGKHGEEATAYLKQLLPEGTEVKIVLGEEEKDDYGRLLVHIEKGKTDINEEMIRQGKAVPYFIYPNFDRFEEYRKALKEAVAEKRGIWNPEDPLKELPFEFRLRVGNRKPDKFVGDFATKEYVTPEKYREVPLENRVFFWREEDAKRAGYTKR</sequence>
<dbReference type="RefSeq" id="WP_076523855.1">
    <property type="nucleotide sequence ID" value="NZ_CP048103.1"/>
</dbReference>
<evidence type="ECO:0000256" key="3">
    <source>
        <dbReference type="ARBA" id="ARBA00022801"/>
    </source>
</evidence>
<dbReference type="SUPFAM" id="SSF50199">
    <property type="entry name" value="Staphylococcal nuclease"/>
    <property type="match status" value="1"/>
</dbReference>
<dbReference type="Proteomes" id="UP000186795">
    <property type="component" value="Unassembled WGS sequence"/>
</dbReference>
<evidence type="ECO:0000256" key="4">
    <source>
        <dbReference type="SAM" id="MobiDB-lite"/>
    </source>
</evidence>
<dbReference type="InterPro" id="IPR002071">
    <property type="entry name" value="Thermonucl_AS"/>
</dbReference>